<dbReference type="EMBL" id="KV453943">
    <property type="protein sequence ID" value="ODV71250.1"/>
    <property type="molecule type" value="Genomic_DNA"/>
</dbReference>
<dbReference type="STRING" id="983966.A0A1E4RVI5"/>
<dbReference type="GeneID" id="30988259"/>
<protein>
    <submittedName>
        <fullName evidence="2">Uncharacterized protein</fullName>
    </submittedName>
</protein>
<sequence>MMSEEKEKKRPGPLDLSRSEHIPDSEKDMSTFALQCVSPGLPPLSAKMQTTVLQSKSIEQQQRQIIAQRAGVLSSPSDDHAVDGCANAESLQRATPSTSGLTSNMESLSIPLTSSNKRLKRDRVPTPLNLGSARTQQPQTIRSAPIYNFSQPLSPQTAQRANFKRAQRQAVHAVGSQRAKQQPHQQAPLTANPHRAQIPFVNASHPQYTAMNNVYRRVPQTATIMRHPGQGMPFSQRQWIKYQQQLAYQHHQWSKFKKYQNSQAVSHVTDVFPGEGQRFAPLEAQALSSQRCVFDTEVKAQTVTKEHRRKRNHDDEELDDDDPESAAIEDDAEVGIITGIQKEQIVSAELKLANNVFRFELERHGGLDKERFLNHCATAWDQFNKV</sequence>
<evidence type="ECO:0000256" key="1">
    <source>
        <dbReference type="SAM" id="MobiDB-lite"/>
    </source>
</evidence>
<proteinExistence type="predicted"/>
<reference evidence="2 3" key="1">
    <citation type="journal article" date="2016" name="Proc. Natl. Acad. Sci. U.S.A.">
        <title>Comparative genomics of biotechnologically important yeasts.</title>
        <authorList>
            <person name="Riley R."/>
            <person name="Haridas S."/>
            <person name="Wolfe K.H."/>
            <person name="Lopes M.R."/>
            <person name="Hittinger C.T."/>
            <person name="Goeker M."/>
            <person name="Salamov A.A."/>
            <person name="Wisecaver J.H."/>
            <person name="Long T.M."/>
            <person name="Calvey C.H."/>
            <person name="Aerts A.L."/>
            <person name="Barry K.W."/>
            <person name="Choi C."/>
            <person name="Clum A."/>
            <person name="Coughlan A.Y."/>
            <person name="Deshpande S."/>
            <person name="Douglass A.P."/>
            <person name="Hanson S.J."/>
            <person name="Klenk H.-P."/>
            <person name="LaButti K.M."/>
            <person name="Lapidus A."/>
            <person name="Lindquist E.A."/>
            <person name="Lipzen A.M."/>
            <person name="Meier-Kolthoff J.P."/>
            <person name="Ohm R.A."/>
            <person name="Otillar R.P."/>
            <person name="Pangilinan J.L."/>
            <person name="Peng Y."/>
            <person name="Rokas A."/>
            <person name="Rosa C.A."/>
            <person name="Scheuner C."/>
            <person name="Sibirny A.A."/>
            <person name="Slot J.C."/>
            <person name="Stielow J.B."/>
            <person name="Sun H."/>
            <person name="Kurtzman C.P."/>
            <person name="Blackwell M."/>
            <person name="Grigoriev I.V."/>
            <person name="Jeffries T.W."/>
        </authorList>
    </citation>
    <scope>NUCLEOTIDE SEQUENCE [LARGE SCALE GENOMIC DNA]</scope>
    <source>
        <strain evidence="3">ATCC 18201 / CBS 1600 / BCRC 20928 / JCM 3617 / NBRC 0987 / NRRL Y-1542</strain>
    </source>
</reference>
<feature type="compositionally biased region" description="Acidic residues" evidence="1">
    <location>
        <begin position="315"/>
        <end position="330"/>
    </location>
</feature>
<evidence type="ECO:0000313" key="2">
    <source>
        <dbReference type="EMBL" id="ODV71250.1"/>
    </source>
</evidence>
<accession>A0A1E4RVI5</accession>
<dbReference type="OrthoDB" id="3977264at2759"/>
<name>A0A1E4RVI5_CYBJN</name>
<dbReference type="OMA" id="YQQYYPA"/>
<dbReference type="Proteomes" id="UP000094389">
    <property type="component" value="Unassembled WGS sequence"/>
</dbReference>
<organism evidence="2 3">
    <name type="scientific">Cyberlindnera jadinii (strain ATCC 18201 / CBS 1600 / BCRC 20928 / JCM 3617 / NBRC 0987 / NRRL Y-1542)</name>
    <name type="common">Torula yeast</name>
    <name type="synonym">Candida utilis</name>
    <dbReference type="NCBI Taxonomy" id="983966"/>
    <lineage>
        <taxon>Eukaryota</taxon>
        <taxon>Fungi</taxon>
        <taxon>Dikarya</taxon>
        <taxon>Ascomycota</taxon>
        <taxon>Saccharomycotina</taxon>
        <taxon>Saccharomycetes</taxon>
        <taxon>Phaffomycetales</taxon>
        <taxon>Phaffomycetaceae</taxon>
        <taxon>Cyberlindnera</taxon>
    </lineage>
</organism>
<dbReference type="AlphaFoldDB" id="A0A1E4RVI5"/>
<feature type="region of interest" description="Disordered" evidence="1">
    <location>
        <begin position="115"/>
        <end position="138"/>
    </location>
</feature>
<evidence type="ECO:0000313" key="3">
    <source>
        <dbReference type="Proteomes" id="UP000094389"/>
    </source>
</evidence>
<feature type="region of interest" description="Disordered" evidence="1">
    <location>
        <begin position="1"/>
        <end position="27"/>
    </location>
</feature>
<feature type="region of interest" description="Disordered" evidence="1">
    <location>
        <begin position="305"/>
        <end position="330"/>
    </location>
</feature>
<gene>
    <name evidence="2" type="ORF">CYBJADRAFT_164626</name>
</gene>
<keyword evidence="3" id="KW-1185">Reference proteome</keyword>
<dbReference type="RefSeq" id="XP_020068289.1">
    <property type="nucleotide sequence ID" value="XM_020213863.1"/>
</dbReference>